<protein>
    <submittedName>
        <fullName evidence="1">Uncharacterized protein</fullName>
    </submittedName>
</protein>
<accession>A0ACC4ECC0</accession>
<reference evidence="1" key="1">
    <citation type="submission" date="2024-12" db="EMBL/GenBank/DDBJ databases">
        <title>Comparative genomics and development of molecular markers within Purpureocillium lilacinum and among Purpureocillium species.</title>
        <authorList>
            <person name="Yeh Z.-Y."/>
            <person name="Ni N.-T."/>
            <person name="Lo P.-H."/>
            <person name="Mushyakhwo K."/>
            <person name="Lin C.-F."/>
            <person name="Nai Y.-S."/>
        </authorList>
    </citation>
    <scope>NUCLEOTIDE SEQUENCE</scope>
    <source>
        <strain evidence="1">NCHU-NPUST-175</strain>
    </source>
</reference>
<organism evidence="1 2">
    <name type="scientific">Purpureocillium lilacinum</name>
    <name type="common">Paecilomyces lilacinus</name>
    <dbReference type="NCBI Taxonomy" id="33203"/>
    <lineage>
        <taxon>Eukaryota</taxon>
        <taxon>Fungi</taxon>
        <taxon>Dikarya</taxon>
        <taxon>Ascomycota</taxon>
        <taxon>Pezizomycotina</taxon>
        <taxon>Sordariomycetes</taxon>
        <taxon>Hypocreomycetidae</taxon>
        <taxon>Hypocreales</taxon>
        <taxon>Ophiocordycipitaceae</taxon>
        <taxon>Purpureocillium</taxon>
    </lineage>
</organism>
<evidence type="ECO:0000313" key="2">
    <source>
        <dbReference type="Proteomes" id="UP001638806"/>
    </source>
</evidence>
<dbReference type="EMBL" id="JBGNUJ010000002">
    <property type="protein sequence ID" value="KAL3965666.1"/>
    <property type="molecule type" value="Genomic_DNA"/>
</dbReference>
<dbReference type="Proteomes" id="UP001638806">
    <property type="component" value="Unassembled WGS sequence"/>
</dbReference>
<gene>
    <name evidence="1" type="ORF">ACCO45_002670</name>
</gene>
<evidence type="ECO:0000313" key="1">
    <source>
        <dbReference type="EMBL" id="KAL3965666.1"/>
    </source>
</evidence>
<keyword evidence="2" id="KW-1185">Reference proteome</keyword>
<comment type="caution">
    <text evidence="1">The sequence shown here is derived from an EMBL/GenBank/DDBJ whole genome shotgun (WGS) entry which is preliminary data.</text>
</comment>
<proteinExistence type="predicted"/>
<name>A0ACC4ECC0_PURLI</name>
<sequence length="329" mass="35291">MVHGHTLTAVRFAPVNPPSGEPNLASLCGAVAPFPNAGASVAAQRGNRQWLIAAHTQRPQLRSAGANDGSCLLGAVAVAWQGRRQGAEQDPSDAPTSNHGDGLDSGGRVQADVEWDDGFQAAHEMEAPAPTGSGCRDKRGSVVWIGILRWLGMDPRPLKMVPLNNCAQRQFGSPRYSLVRAQNHGHPEPPCLASAPFRHGAGGRAAAAAALADSSHEVRTGLNVIDQLWSPHRRLLAGPPIRAPAELNLRHLEHPNLKRWAFHCHQGEKTPGQTLPAKRNLQLDRPPVDSAARLPSRVPAQPLLETLRYLPVRYDPVASAETARPDAHP</sequence>